<dbReference type="EMBL" id="CP092109">
    <property type="protein sequence ID" value="UWZ79363.1"/>
    <property type="molecule type" value="Genomic_DNA"/>
</dbReference>
<gene>
    <name evidence="3" type="primary">trbB</name>
    <name evidence="3" type="ORF">L9S41_17025</name>
</gene>
<proteinExistence type="inferred from homology"/>
<comment type="similarity">
    <text evidence="1">Belongs to the GSP E family.</text>
</comment>
<dbReference type="RefSeq" id="WP_260747719.1">
    <property type="nucleotide sequence ID" value="NZ_CP092109.1"/>
</dbReference>
<dbReference type="InterPro" id="IPR001482">
    <property type="entry name" value="T2SS/T4SS_dom"/>
</dbReference>
<dbReference type="InterPro" id="IPR014149">
    <property type="entry name" value="Conjug-transfer_TrbB"/>
</dbReference>
<feature type="domain" description="Bacterial type II secretion system protein E" evidence="2">
    <location>
        <begin position="74"/>
        <end position="283"/>
    </location>
</feature>
<dbReference type="Gene3D" id="3.30.450.90">
    <property type="match status" value="1"/>
</dbReference>
<dbReference type="CDD" id="cd01130">
    <property type="entry name" value="VirB11-like_ATPase"/>
    <property type="match status" value="1"/>
</dbReference>
<dbReference type="PANTHER" id="PTHR30486">
    <property type="entry name" value="TWITCHING MOTILITY PROTEIN PILT"/>
    <property type="match status" value="1"/>
</dbReference>
<dbReference type="PANTHER" id="PTHR30486:SF6">
    <property type="entry name" value="TYPE IV PILUS RETRACTATION ATPASE PILT"/>
    <property type="match status" value="1"/>
</dbReference>
<evidence type="ECO:0000313" key="4">
    <source>
        <dbReference type="Proteomes" id="UP001060414"/>
    </source>
</evidence>
<protein>
    <submittedName>
        <fullName evidence="3">P-type conjugative transfer ATPase TrbB</fullName>
    </submittedName>
</protein>
<name>A0ABY5ZJQ8_9BACT</name>
<dbReference type="Pfam" id="PF00437">
    <property type="entry name" value="T2SSE"/>
    <property type="match status" value="1"/>
</dbReference>
<dbReference type="NCBIfam" id="TIGR02782">
    <property type="entry name" value="TrbB_P"/>
    <property type="match status" value="1"/>
</dbReference>
<accession>A0ABY5ZJQ8</accession>
<evidence type="ECO:0000259" key="2">
    <source>
        <dbReference type="Pfam" id="PF00437"/>
    </source>
</evidence>
<evidence type="ECO:0000313" key="3">
    <source>
        <dbReference type="EMBL" id="UWZ79363.1"/>
    </source>
</evidence>
<reference evidence="3" key="1">
    <citation type="journal article" date="2022" name="Environ. Microbiol.">
        <title>Geoalkalibacter halelectricus SAP #1 sp. nov. possessing extracellular electron transfer and mineral#reducing capabilities from a haloalkaline environment.</title>
        <authorList>
            <person name="Yadav S."/>
            <person name="Singh R."/>
            <person name="Sundharam S.S."/>
            <person name="Chaudhary S."/>
            <person name="Krishnamurthi S."/>
            <person name="Patil S.A."/>
        </authorList>
    </citation>
    <scope>NUCLEOTIDE SEQUENCE</scope>
    <source>
        <strain evidence="3">SAP-1</strain>
    </source>
</reference>
<organism evidence="3 4">
    <name type="scientific">Geoalkalibacter halelectricus</name>
    <dbReference type="NCBI Taxonomy" id="2847045"/>
    <lineage>
        <taxon>Bacteria</taxon>
        <taxon>Pseudomonadati</taxon>
        <taxon>Thermodesulfobacteriota</taxon>
        <taxon>Desulfuromonadia</taxon>
        <taxon>Desulfuromonadales</taxon>
        <taxon>Geoalkalibacteraceae</taxon>
        <taxon>Geoalkalibacter</taxon>
    </lineage>
</organism>
<sequence>MEEKQKRLLRKLRGELGQTVLDALEDPSVIEIMLNSDGSLWIERHGQGMQRVGTMSAPNAESLMGTIADALHTVVTRENPILEGELPLDGSRFEGLLPPIVGHPTFTIRKKASVVFTLGQYVEQGIMTPEQQTAIEAAILRRANILVVGGTGSGKTTLTNAIIDGISTACPDDRLVIIEDTAEIQCKAENSVILRASVDVDMLRLLRATMRLRPDRILVGEVRGGEALALLKAWNTGHPGGVATIHANGAHAGLIRLEQLIAEATAAANMAPLIAEAVDLVIAIEKTKGGRRIKEIIEVSGISERGTYQTQPVETKSVNTGIQKEKANAVA</sequence>
<dbReference type="Gene3D" id="3.40.50.300">
    <property type="entry name" value="P-loop containing nucleotide triphosphate hydrolases"/>
    <property type="match status" value="1"/>
</dbReference>
<dbReference type="InterPro" id="IPR027417">
    <property type="entry name" value="P-loop_NTPase"/>
</dbReference>
<evidence type="ECO:0000256" key="1">
    <source>
        <dbReference type="ARBA" id="ARBA00006611"/>
    </source>
</evidence>
<dbReference type="InterPro" id="IPR050921">
    <property type="entry name" value="T4SS_GSP_E_ATPase"/>
</dbReference>
<dbReference type="Proteomes" id="UP001060414">
    <property type="component" value="Chromosome"/>
</dbReference>
<keyword evidence="4" id="KW-1185">Reference proteome</keyword>
<dbReference type="SUPFAM" id="SSF52540">
    <property type="entry name" value="P-loop containing nucleoside triphosphate hydrolases"/>
    <property type="match status" value="1"/>
</dbReference>